<feature type="domain" description="Rv3660c-like CheY-like N-terminal" evidence="2">
    <location>
        <begin position="26"/>
        <end position="132"/>
    </location>
</feature>
<reference evidence="3 4" key="1">
    <citation type="submission" date="2020-10" db="EMBL/GenBank/DDBJ databases">
        <title>Nocardioides sp. isolated from sludge.</title>
        <authorList>
            <person name="Zhang X."/>
        </authorList>
    </citation>
    <scope>NUCLEOTIDE SEQUENCE [LARGE SCALE GENOMIC DNA]</scope>
    <source>
        <strain evidence="3 4">Y6</strain>
    </source>
</reference>
<comment type="caution">
    <text evidence="3">The sequence shown here is derived from an EMBL/GenBank/DDBJ whole genome shotgun (WGS) entry which is preliminary data.</text>
</comment>
<dbReference type="Proteomes" id="UP000756387">
    <property type="component" value="Unassembled WGS sequence"/>
</dbReference>
<evidence type="ECO:0000313" key="4">
    <source>
        <dbReference type="Proteomes" id="UP000756387"/>
    </source>
</evidence>
<dbReference type="PANTHER" id="PTHR43384:SF11">
    <property type="entry name" value="SEPTUM SITE DETERMINING PROTEIN"/>
    <property type="match status" value="1"/>
</dbReference>
<evidence type="ECO:0000259" key="1">
    <source>
        <dbReference type="Pfam" id="PF01656"/>
    </source>
</evidence>
<evidence type="ECO:0000259" key="2">
    <source>
        <dbReference type="Pfam" id="PF26563"/>
    </source>
</evidence>
<dbReference type="PANTHER" id="PTHR43384">
    <property type="entry name" value="SEPTUM SITE-DETERMINING PROTEIN MIND HOMOLOG, CHLOROPLASTIC-RELATED"/>
    <property type="match status" value="1"/>
</dbReference>
<keyword evidence="4" id="KW-1185">Reference proteome</keyword>
<dbReference type="SUPFAM" id="SSF52540">
    <property type="entry name" value="P-loop containing nucleoside triphosphate hydrolases"/>
    <property type="match status" value="1"/>
</dbReference>
<dbReference type="InterPro" id="IPR022521">
    <property type="entry name" value="Rv3660c"/>
</dbReference>
<dbReference type="EMBL" id="JADCSA010000012">
    <property type="protein sequence ID" value="MBE7325430.1"/>
    <property type="molecule type" value="Genomic_DNA"/>
</dbReference>
<dbReference type="InterPro" id="IPR002586">
    <property type="entry name" value="CobQ/CobB/MinD/ParA_Nub-bd_dom"/>
</dbReference>
<sequence length="381" mass="38151">MARTTPHSTAHALDHTHPSVAPVLLVTDDAEMVAEVQRCVAGSGIGVEVCPWGPAAASSWPGAVVVLLDTAVAPVVAEAGLRRRPEVHLLCRGAPEADDYRVAVAVGAESVTAVTSGRARVRDLLAERVAPGSPGQVVAVLGGSGGAGASTLVAALAQAAVRRGDAVLVLDCDPVGAGIGRILGADRVSGLGWPDLVASPGRVGPVSLAEAVARVDGIGVLTAPAGDLGAPTVCEVAETARRVHDLVLLDLPRRGADVGDVVARVDRALLMVRPGLTGVAAAARRVETWGWSPSAAPAHRARAGVGVVLRGRGTSAEAVSTALGLPVLARLPDHRAVEEAVDLGLGPLPGRRGAWARAVAGVLESVTGPVVTGRGAAGGAR</sequence>
<dbReference type="NCBIfam" id="TIGR03815">
    <property type="entry name" value="CpaE_hom_Actino"/>
    <property type="match status" value="1"/>
</dbReference>
<dbReference type="InterPro" id="IPR027417">
    <property type="entry name" value="P-loop_NTPase"/>
</dbReference>
<dbReference type="RefSeq" id="WP_193638759.1">
    <property type="nucleotide sequence ID" value="NZ_JADCSA010000012.1"/>
</dbReference>
<dbReference type="Pfam" id="PF01656">
    <property type="entry name" value="CbiA"/>
    <property type="match status" value="1"/>
</dbReference>
<gene>
    <name evidence="3" type="ORF">IEQ44_12280</name>
</gene>
<proteinExistence type="predicted"/>
<feature type="domain" description="CobQ/CobB/MinD/ParA nucleotide binding" evidence="1">
    <location>
        <begin position="138"/>
        <end position="175"/>
    </location>
</feature>
<name>A0ABR9RVQ3_9ACTN</name>
<organism evidence="3 4">
    <name type="scientific">Nocardioides malaquae</name>
    <dbReference type="NCBI Taxonomy" id="2773426"/>
    <lineage>
        <taxon>Bacteria</taxon>
        <taxon>Bacillati</taxon>
        <taxon>Actinomycetota</taxon>
        <taxon>Actinomycetes</taxon>
        <taxon>Propionibacteriales</taxon>
        <taxon>Nocardioidaceae</taxon>
        <taxon>Nocardioides</taxon>
    </lineage>
</organism>
<dbReference type="Pfam" id="PF26563">
    <property type="entry name" value="Rv3660c_N"/>
    <property type="match status" value="1"/>
</dbReference>
<dbReference type="InterPro" id="IPR050625">
    <property type="entry name" value="ParA/MinD_ATPase"/>
</dbReference>
<protein>
    <submittedName>
        <fullName evidence="3">Septum site determining protein</fullName>
    </submittedName>
</protein>
<evidence type="ECO:0000313" key="3">
    <source>
        <dbReference type="EMBL" id="MBE7325430.1"/>
    </source>
</evidence>
<dbReference type="Gene3D" id="3.40.50.300">
    <property type="entry name" value="P-loop containing nucleotide triphosphate hydrolases"/>
    <property type="match status" value="1"/>
</dbReference>
<accession>A0ABR9RVQ3</accession>
<dbReference type="InterPro" id="IPR059050">
    <property type="entry name" value="Rv3660c_N"/>
</dbReference>